<feature type="transmembrane region" description="Helical" evidence="1">
    <location>
        <begin position="132"/>
        <end position="164"/>
    </location>
</feature>
<gene>
    <name evidence="2" type="ORF">WMQ36_03635</name>
</gene>
<evidence type="ECO:0000313" key="3">
    <source>
        <dbReference type="Proteomes" id="UP001454086"/>
    </source>
</evidence>
<feature type="transmembrane region" description="Helical" evidence="1">
    <location>
        <begin position="93"/>
        <end position="112"/>
    </location>
</feature>
<reference evidence="2 3" key="1">
    <citation type="submission" date="2024-03" db="EMBL/GenBank/DDBJ databases">
        <title>Human intestinal bacterial collection.</title>
        <authorList>
            <person name="Pauvert C."/>
            <person name="Hitch T.C.A."/>
            <person name="Clavel T."/>
        </authorList>
    </citation>
    <scope>NUCLEOTIDE SEQUENCE [LARGE SCALE GENOMIC DNA]</scope>
    <source>
        <strain evidence="2 3">CLA-SR-H021</strain>
    </source>
</reference>
<comment type="caution">
    <text evidence="2">The sequence shown here is derived from an EMBL/GenBank/DDBJ whole genome shotgun (WGS) entry which is preliminary data.</text>
</comment>
<keyword evidence="1" id="KW-0812">Transmembrane</keyword>
<sequence>MEAAIENRKSYSVAHIFNICFTLFLMFMFGRVVPSFAGITDVGMNVLGVFLGVIYGYSTCEIAWPSLFAFIAYGVSGYTSVGGAISEIMGQSIVYQSVVAFLCAGAITHYGFGKWFVRWSLTKRIFQGKPLFYIWCFYVVFGIACIVINQTQLMILLFAIWIDIADTCGYTNDKKFVYTGMVGILLSTMLGGGMIPYTSWRLGLAQNWAEVVGEELNMGFMFAMTLCITLIGCTMYVWAMDKVFKVDFSRMKAFDVDKLGEESRVLRPRAKRIMLIYGITIFLVVLGNTLPSGMWFRNFVNKTITVAGMYGICAALLMIMPSGEGDAKPCLVFKDVHRKAINWNSIFMCGVCVTLAGAITDGELGISNMLIDIFTPVFAGRSGWFVMVFTIIVSMILTNLGSNIAFGAALIPIVGPFVVATGMNSQLAGAALIYMINIGMILPAASSPAAIFHAHEALPDAGLRTKYTIYACLMSIVAAILVFSVFYIFVG</sequence>
<keyword evidence="1" id="KW-0472">Membrane</keyword>
<organism evidence="2 3">
    <name type="scientific">Enterocloster hominis</name>
    <name type="common">ex Hitch et al. 2024</name>
    <dbReference type="NCBI Taxonomy" id="1917870"/>
    <lineage>
        <taxon>Bacteria</taxon>
        <taxon>Bacillati</taxon>
        <taxon>Bacillota</taxon>
        <taxon>Clostridia</taxon>
        <taxon>Lachnospirales</taxon>
        <taxon>Lachnospiraceae</taxon>
        <taxon>Enterocloster</taxon>
    </lineage>
</organism>
<feature type="transmembrane region" description="Helical" evidence="1">
    <location>
        <begin position="303"/>
        <end position="320"/>
    </location>
</feature>
<feature type="transmembrane region" description="Helical" evidence="1">
    <location>
        <begin position="431"/>
        <end position="455"/>
    </location>
</feature>
<feature type="transmembrane region" description="Helical" evidence="1">
    <location>
        <begin position="341"/>
        <end position="359"/>
    </location>
</feature>
<feature type="transmembrane region" description="Helical" evidence="1">
    <location>
        <begin position="379"/>
        <end position="397"/>
    </location>
</feature>
<keyword evidence="3" id="KW-1185">Reference proteome</keyword>
<feature type="transmembrane region" description="Helical" evidence="1">
    <location>
        <begin position="218"/>
        <end position="239"/>
    </location>
</feature>
<feature type="transmembrane region" description="Helical" evidence="1">
    <location>
        <begin position="273"/>
        <end position="291"/>
    </location>
</feature>
<feature type="transmembrane region" description="Helical" evidence="1">
    <location>
        <begin position="176"/>
        <end position="198"/>
    </location>
</feature>
<feature type="transmembrane region" description="Helical" evidence="1">
    <location>
        <begin position="12"/>
        <end position="29"/>
    </location>
</feature>
<feature type="transmembrane region" description="Helical" evidence="1">
    <location>
        <begin position="404"/>
        <end position="425"/>
    </location>
</feature>
<evidence type="ECO:0000313" key="2">
    <source>
        <dbReference type="EMBL" id="MEQ2424053.1"/>
    </source>
</evidence>
<feature type="transmembrane region" description="Helical" evidence="1">
    <location>
        <begin position="467"/>
        <end position="490"/>
    </location>
</feature>
<dbReference type="Proteomes" id="UP001454086">
    <property type="component" value="Unassembled WGS sequence"/>
</dbReference>
<protein>
    <submittedName>
        <fullName evidence="2">SLC13 family permease</fullName>
    </submittedName>
</protein>
<accession>A0ABV1D2S3</accession>
<dbReference type="RefSeq" id="WP_008723264.1">
    <property type="nucleotide sequence ID" value="NZ_JAJFDX010000009.1"/>
</dbReference>
<evidence type="ECO:0000256" key="1">
    <source>
        <dbReference type="SAM" id="Phobius"/>
    </source>
</evidence>
<keyword evidence="1" id="KW-1133">Transmembrane helix</keyword>
<name>A0ABV1D2S3_9FIRM</name>
<dbReference type="EMBL" id="JBBMFM010000008">
    <property type="protein sequence ID" value="MEQ2424053.1"/>
    <property type="molecule type" value="Genomic_DNA"/>
</dbReference>
<proteinExistence type="predicted"/>